<organism evidence="3 4">
    <name type="scientific">Archangium minus</name>
    <dbReference type="NCBI Taxonomy" id="83450"/>
    <lineage>
        <taxon>Bacteria</taxon>
        <taxon>Pseudomonadati</taxon>
        <taxon>Myxococcota</taxon>
        <taxon>Myxococcia</taxon>
        <taxon>Myxococcales</taxon>
        <taxon>Cystobacterineae</taxon>
        <taxon>Archangiaceae</taxon>
        <taxon>Archangium</taxon>
    </lineage>
</organism>
<feature type="signal peptide" evidence="1">
    <location>
        <begin position="1"/>
        <end position="18"/>
    </location>
</feature>
<dbReference type="Gene3D" id="2.30.42.10">
    <property type="match status" value="1"/>
</dbReference>
<evidence type="ECO:0000256" key="1">
    <source>
        <dbReference type="SAM" id="SignalP"/>
    </source>
</evidence>
<evidence type="ECO:0000313" key="3">
    <source>
        <dbReference type="EMBL" id="WNG49567.1"/>
    </source>
</evidence>
<gene>
    <name evidence="3" type="ORF">F0U60_39685</name>
</gene>
<feature type="chain" id="PRO_5046173670" evidence="1">
    <location>
        <begin position="19"/>
        <end position="390"/>
    </location>
</feature>
<reference evidence="3 4" key="1">
    <citation type="submission" date="2019-08" db="EMBL/GenBank/DDBJ databases">
        <title>Archangium and Cystobacter genomes.</title>
        <authorList>
            <person name="Chen I.-C.K."/>
            <person name="Wielgoss S."/>
        </authorList>
    </citation>
    <scope>NUCLEOTIDE SEQUENCE [LARGE SCALE GENOMIC DNA]</scope>
    <source>
        <strain evidence="3 4">Cbm 6</strain>
    </source>
</reference>
<protein>
    <submittedName>
        <fullName evidence="3">Peptidase S41</fullName>
    </submittedName>
</protein>
<dbReference type="Gene3D" id="3.90.226.10">
    <property type="entry name" value="2-enoyl-CoA Hydratase, Chain A, domain 1"/>
    <property type="match status" value="1"/>
</dbReference>
<dbReference type="SUPFAM" id="SSF52096">
    <property type="entry name" value="ClpP/crotonase"/>
    <property type="match status" value="1"/>
</dbReference>
<evidence type="ECO:0000259" key="2">
    <source>
        <dbReference type="PROSITE" id="PS50106"/>
    </source>
</evidence>
<dbReference type="Pfam" id="PF03572">
    <property type="entry name" value="Peptidase_S41"/>
    <property type="match status" value="1"/>
</dbReference>
<dbReference type="RefSeq" id="WP_395807612.1">
    <property type="nucleotide sequence ID" value="NZ_CP043494.1"/>
</dbReference>
<feature type="domain" description="PDZ" evidence="2">
    <location>
        <begin position="115"/>
        <end position="143"/>
    </location>
</feature>
<evidence type="ECO:0000313" key="4">
    <source>
        <dbReference type="Proteomes" id="UP001611383"/>
    </source>
</evidence>
<dbReference type="Proteomes" id="UP001611383">
    <property type="component" value="Chromosome"/>
</dbReference>
<dbReference type="InterPro" id="IPR005151">
    <property type="entry name" value="Tail-specific_protease"/>
</dbReference>
<keyword evidence="1" id="KW-0732">Signal</keyword>
<name>A0ABY9X2D0_9BACT</name>
<dbReference type="PROSITE" id="PS50106">
    <property type="entry name" value="PDZ"/>
    <property type="match status" value="1"/>
</dbReference>
<dbReference type="InterPro" id="IPR041489">
    <property type="entry name" value="PDZ_6"/>
</dbReference>
<keyword evidence="4" id="KW-1185">Reference proteome</keyword>
<accession>A0ABY9X2D0</accession>
<dbReference type="EMBL" id="CP043494">
    <property type="protein sequence ID" value="WNG49567.1"/>
    <property type="molecule type" value="Genomic_DNA"/>
</dbReference>
<dbReference type="SUPFAM" id="SSF50156">
    <property type="entry name" value="PDZ domain-like"/>
    <property type="match status" value="1"/>
</dbReference>
<dbReference type="InterPro" id="IPR001478">
    <property type="entry name" value="PDZ"/>
</dbReference>
<dbReference type="InterPro" id="IPR036034">
    <property type="entry name" value="PDZ_sf"/>
</dbReference>
<proteinExistence type="predicted"/>
<dbReference type="Pfam" id="PF17820">
    <property type="entry name" value="PDZ_6"/>
    <property type="match status" value="1"/>
</dbReference>
<sequence>MLRLFFLCILLFGAVADAAEAEGFREDARSIEKLVNDHYAYLDRFSDGRMPLSAKLRAEAEQVHDKRSLLRFAERALLTLADHHAITGSSFSDSWAIVPSYSDLWIEKRGPDFRVEAVRQGSPAERAGIKVGDRLTAIEGMPIARAVEAFWADLGMTSTDERAGFAARVLAAGKRDRPRTLSIQRERGKPQRMVLPNLYTVAAHHPPISASPSGTDLRIKFNDSLGDDETIAAFDAAMAQAQPGQRVIIDLSETPGGGNTVVARAIMGWFVSKPTAYQVHNLPEEERRTGIPRQWVEQVLPRAGKHHPGPLVIRVGRWTGSMGEGLAIGFAALGAEVIGEPMAGLLGAIYDYNLTHSGLLLKLPTERLMTVDGKPREHFMPHSPIAVPSR</sequence>
<dbReference type="InterPro" id="IPR029045">
    <property type="entry name" value="ClpP/crotonase-like_dom_sf"/>
</dbReference>